<keyword evidence="3" id="KW-1185">Reference proteome</keyword>
<dbReference type="PANTHER" id="PTHR32305">
    <property type="match status" value="1"/>
</dbReference>
<dbReference type="AlphaFoldDB" id="A0A3B0BZT8"/>
<keyword evidence="1" id="KW-0175">Coiled coil</keyword>
<sequence length="590" mass="66138">MDWRVDGKVRSVTKDNGSVITFQYDGLGNRIAKTEVDTETTTLYVRDAQGNVLAVYENSSDGTVDPADPDRNLQDFWDFGTMLIDREIAFEAYDYISVANTVNGNVVEPNGNLRLTAGNEITLKPNFHIKPGSEFLAEIRDLGESNGGREGLFLTEHHIYGSSRLGIEQKNLEILEERPILEKIRFENKVGDKRYELTSHLGNVLSVVTDRKATNNDGGFGPDVVAYNDYYPFGQLLPGRHGNSTDYRYGFQGQEMDNEIKGEGNSLNYTFRMHDPRVGRFFAVDPLARLYSWNSPYAFSENRVIDGVELEGLEYIRKIHIVANGRIVKTRTQTEVMYKWDNQTIEIMGGTTYGAYNAASHGPEGEGIQHLYISDATAEIIAERWDMPRNTLKEAIGSHGLYSGGGSITKDGFTKNYDFGWQPVDIPDAIAKEHDIGYSLATQSGLKSQGYIEDVRTLDADLLMLNRLEQVKDVKTLNDWNDLGLEKPLRWDISGEAQAAMFGQKRMIGLLAEYKTWKINQPNNGAGVSILDEGVRTRFIHDTSNGTEAGLAQQSAKIGFLHSLEKSRLKLEEAAKKADEELKKLIENEK</sequence>
<protein>
    <recommendedName>
        <fullName evidence="4">RHS repeat-associated core domain-containing protein</fullName>
    </recommendedName>
</protein>
<accession>A0A3B0BZT8</accession>
<name>A0A3B0BZT8_9FLAO</name>
<evidence type="ECO:0000313" key="3">
    <source>
        <dbReference type="Proteomes" id="UP000276603"/>
    </source>
</evidence>
<evidence type="ECO:0000313" key="2">
    <source>
        <dbReference type="EMBL" id="RKN76826.1"/>
    </source>
</evidence>
<dbReference type="Pfam" id="PF05593">
    <property type="entry name" value="RHS_repeat"/>
    <property type="match status" value="1"/>
</dbReference>
<organism evidence="2 3">
    <name type="scientific">Ulvibacterium marinum</name>
    <dbReference type="NCBI Taxonomy" id="2419782"/>
    <lineage>
        <taxon>Bacteria</taxon>
        <taxon>Pseudomonadati</taxon>
        <taxon>Bacteroidota</taxon>
        <taxon>Flavobacteriia</taxon>
        <taxon>Flavobacteriales</taxon>
        <taxon>Flavobacteriaceae</taxon>
        <taxon>Ulvibacterium</taxon>
    </lineage>
</organism>
<reference evidence="2 3" key="1">
    <citation type="submission" date="2018-10" db="EMBL/GenBank/DDBJ databases">
        <title>Ulvibacterium marinum gen. nov., sp. nov., a novel marine bacterium of the family Flavobacteriaceae, isolated from a culture of the green alga Ulva prolifera.</title>
        <authorList>
            <person name="Zhang Z."/>
        </authorList>
    </citation>
    <scope>NUCLEOTIDE SEQUENCE [LARGE SCALE GENOMIC DNA]</scope>
    <source>
        <strain evidence="2 3">CCMM003</strain>
    </source>
</reference>
<dbReference type="Gene3D" id="2.180.10.10">
    <property type="entry name" value="RHS repeat-associated core"/>
    <property type="match status" value="2"/>
</dbReference>
<dbReference type="InterPro" id="IPR031325">
    <property type="entry name" value="RHS_repeat"/>
</dbReference>
<dbReference type="NCBIfam" id="TIGR03696">
    <property type="entry name" value="Rhs_assc_core"/>
    <property type="match status" value="1"/>
</dbReference>
<dbReference type="OrthoDB" id="2972467at2"/>
<evidence type="ECO:0008006" key="4">
    <source>
        <dbReference type="Google" id="ProtNLM"/>
    </source>
</evidence>
<gene>
    <name evidence="2" type="ORF">D7Z94_23885</name>
</gene>
<evidence type="ECO:0000256" key="1">
    <source>
        <dbReference type="SAM" id="Coils"/>
    </source>
</evidence>
<dbReference type="PANTHER" id="PTHR32305:SF15">
    <property type="entry name" value="PROTEIN RHSA-RELATED"/>
    <property type="match status" value="1"/>
</dbReference>
<dbReference type="RefSeq" id="WP_120714173.1">
    <property type="nucleotide sequence ID" value="NZ_RBCJ01000006.1"/>
</dbReference>
<dbReference type="InterPro" id="IPR055015">
    <property type="entry name" value="GCX_COOH"/>
</dbReference>
<dbReference type="EMBL" id="RBCJ01000006">
    <property type="protein sequence ID" value="RKN76826.1"/>
    <property type="molecule type" value="Genomic_DNA"/>
</dbReference>
<comment type="caution">
    <text evidence="2">The sequence shown here is derived from an EMBL/GenBank/DDBJ whole genome shotgun (WGS) entry which is preliminary data.</text>
</comment>
<dbReference type="Proteomes" id="UP000276603">
    <property type="component" value="Unassembled WGS sequence"/>
</dbReference>
<dbReference type="InterPro" id="IPR050708">
    <property type="entry name" value="T6SS_VgrG/RHS"/>
</dbReference>
<dbReference type="NCBIfam" id="NF045639">
    <property type="entry name" value="GCX_COOH"/>
    <property type="match status" value="1"/>
</dbReference>
<dbReference type="InterPro" id="IPR022385">
    <property type="entry name" value="Rhs_assc_core"/>
</dbReference>
<proteinExistence type="predicted"/>
<feature type="coiled-coil region" evidence="1">
    <location>
        <begin position="561"/>
        <end position="588"/>
    </location>
</feature>